<dbReference type="RefSeq" id="WP_132681605.1">
    <property type="nucleotide sequence ID" value="NZ_SMLA01000006.1"/>
</dbReference>
<dbReference type="Pfam" id="PF13672">
    <property type="entry name" value="PP2C_2"/>
    <property type="match status" value="1"/>
</dbReference>
<proteinExistence type="predicted"/>
<dbReference type="EMBL" id="SMLA01000006">
    <property type="protein sequence ID" value="TDD91229.1"/>
    <property type="molecule type" value="Genomic_DNA"/>
</dbReference>
<reference evidence="3 4" key="1">
    <citation type="submission" date="2019-03" db="EMBL/GenBank/DDBJ databases">
        <title>Draft genome sequences of novel Actinobacteria.</title>
        <authorList>
            <person name="Sahin N."/>
            <person name="Ay H."/>
            <person name="Saygin H."/>
        </authorList>
    </citation>
    <scope>NUCLEOTIDE SEQUENCE [LARGE SCALE GENOMIC DNA]</scope>
    <source>
        <strain evidence="3 4">5K548</strain>
    </source>
</reference>
<feature type="region of interest" description="Disordered" evidence="1">
    <location>
        <begin position="220"/>
        <end position="243"/>
    </location>
</feature>
<evidence type="ECO:0000256" key="1">
    <source>
        <dbReference type="SAM" id="MobiDB-lite"/>
    </source>
</evidence>
<evidence type="ECO:0000313" key="3">
    <source>
        <dbReference type="EMBL" id="TDD91229.1"/>
    </source>
</evidence>
<sequence>MPATAATIAAPGRRNEDHFAIGPDWAFVLDGATAPAGVDSGCAHDVVWLVRRLGGALAELLTTSDDALADVLAEAIDRVRRAHADTCDLTNPNSPSSTVTLLRLRDQAEHLVLADSPLVLDVDGEVRPIVDGRIDRLPSYTRDAVAELRNSADGFWVASTVPEAAHHAITGTTPPFRRAALLTDGASRHVDHFALTDWPGCLDLLDADGPSTLLNQVRQAETTGTPPPRAKPHDDATVVHWTP</sequence>
<accession>A0A4R5BYD3</accession>
<evidence type="ECO:0000313" key="4">
    <source>
        <dbReference type="Proteomes" id="UP000294723"/>
    </source>
</evidence>
<dbReference type="Proteomes" id="UP000294723">
    <property type="component" value="Unassembled WGS sequence"/>
</dbReference>
<feature type="domain" description="PPM-type phosphatase" evidence="2">
    <location>
        <begin position="14"/>
        <end position="191"/>
    </location>
</feature>
<dbReference type="InterPro" id="IPR001932">
    <property type="entry name" value="PPM-type_phosphatase-like_dom"/>
</dbReference>
<protein>
    <recommendedName>
        <fullName evidence="2">PPM-type phosphatase domain-containing protein</fullName>
    </recommendedName>
</protein>
<keyword evidence="4" id="KW-1185">Reference proteome</keyword>
<gene>
    <name evidence="3" type="ORF">E1202_06285</name>
</gene>
<name>A0A4R5BYD3_9PSEU</name>
<dbReference type="AlphaFoldDB" id="A0A4R5BYD3"/>
<comment type="caution">
    <text evidence="3">The sequence shown here is derived from an EMBL/GenBank/DDBJ whole genome shotgun (WGS) entry which is preliminary data.</text>
</comment>
<evidence type="ECO:0000259" key="2">
    <source>
        <dbReference type="Pfam" id="PF13672"/>
    </source>
</evidence>
<organism evidence="3 4">
    <name type="scientific">Saccharopolyspora karakumensis</name>
    <dbReference type="NCBI Taxonomy" id="2530386"/>
    <lineage>
        <taxon>Bacteria</taxon>
        <taxon>Bacillati</taxon>
        <taxon>Actinomycetota</taxon>
        <taxon>Actinomycetes</taxon>
        <taxon>Pseudonocardiales</taxon>
        <taxon>Pseudonocardiaceae</taxon>
        <taxon>Saccharopolyspora</taxon>
    </lineage>
</organism>